<feature type="compositionally biased region" description="Low complexity" evidence="1">
    <location>
        <begin position="421"/>
        <end position="439"/>
    </location>
</feature>
<name>A0A9P8FUQ3_AURME</name>
<feature type="compositionally biased region" description="Polar residues" evidence="1">
    <location>
        <begin position="538"/>
        <end position="554"/>
    </location>
</feature>
<feature type="compositionally biased region" description="Polar residues" evidence="1">
    <location>
        <begin position="374"/>
        <end position="420"/>
    </location>
</feature>
<accession>A0A9P8FUQ3</accession>
<feature type="region of interest" description="Disordered" evidence="1">
    <location>
        <begin position="481"/>
        <end position="554"/>
    </location>
</feature>
<feature type="signal peptide" evidence="2">
    <location>
        <begin position="1"/>
        <end position="21"/>
    </location>
</feature>
<reference evidence="3" key="1">
    <citation type="journal article" date="2021" name="J Fungi (Basel)">
        <title>Virulence traits and population genomics of the black yeast Aureobasidium melanogenum.</title>
        <authorList>
            <person name="Cernosa A."/>
            <person name="Sun X."/>
            <person name="Gostincar C."/>
            <person name="Fang C."/>
            <person name="Gunde-Cimerman N."/>
            <person name="Song Z."/>
        </authorList>
    </citation>
    <scope>NUCLEOTIDE SEQUENCE</scope>
    <source>
        <strain evidence="3">EXF-9298</strain>
    </source>
</reference>
<dbReference type="AlphaFoldDB" id="A0A9P8FUQ3"/>
<keyword evidence="2" id="KW-0732">Signal</keyword>
<feature type="compositionally biased region" description="Polar residues" evidence="1">
    <location>
        <begin position="332"/>
        <end position="365"/>
    </location>
</feature>
<feature type="compositionally biased region" description="Polar residues" evidence="1">
    <location>
        <begin position="512"/>
        <end position="522"/>
    </location>
</feature>
<keyword evidence="4" id="KW-1185">Reference proteome</keyword>
<comment type="caution">
    <text evidence="3">The sequence shown here is derived from an EMBL/GenBank/DDBJ whole genome shotgun (WGS) entry which is preliminary data.</text>
</comment>
<dbReference type="Proteomes" id="UP000729357">
    <property type="component" value="Unassembled WGS sequence"/>
</dbReference>
<evidence type="ECO:0000256" key="1">
    <source>
        <dbReference type="SAM" id="MobiDB-lite"/>
    </source>
</evidence>
<sequence>MGGFSPLVVAALLFTATGAVAFPQRTAFTNSTTSKATQTSVSLGSETTAGPSLTRSCGFWLPNEIFLNSWWTQHATFTVATEVDYYIQYNNTLVLANSTSRYGGITASYTATAGDNPGEVVTGVFTDLDLLATMGVLASMQWEFPGVPSNLISLLPSTTNEFTYAETRLHTYSEITTEWGIEATRTKTVVASPTPYAEPIVGILDVKYLNGSGDVVEAKNYTDLQTLGYTGGIWLESDVDWPFTDNRDKTAKVYFESIPLEFIEWVQRNASVSSSFPWLGECTNYVGKRPTGAPTVHIVVSTLTHTTSSIIATRPGNFGGGVPVPSSKRTTKSSAQGTSDVSTEIESSSTSRPQTTATTAVEQTSAGGGERTSETYIAPTSPTDNSVQPASPTSAEQASPTTSQQVPSTALQQLPSTGTEQDQTTVVQQSTAQQSSAADNTGAPSSAQPISTENDGGATSRASVISNAAPFTSAATLTAGSGDGNQVSSATTIPTNGQIITSGGYTEPQKADATTSNINSRPITAPQSADASQASSPGLAQSNEPAESSSGSRTTIAVAPVLTLDSKTITPNPSSEYIINSQTLAPGGPAITIGETTYSLATSASAVIANGVTRSLAPVASVSVVQQITLGSSVITANPTGGFIYASKTISAGGPAVTADGKTYSLATSGATTYIVENGVTQKSTISQTAAPVLTFGTSAITANSESVFVVGSQTLKAGGSAIVVRETTYLLATSGSSTLVIQNGVTSALVAPQGSTAGVGPSIASSAEVHVTASALGPVITIGSNLVPQNTASEYMVAGQTLAAGGSAVEVGGTTYSLAPSASAIVVDGVTSALSIAPTSPVISVVTNDASPVITLGSNVVTPNAASQYVIGTQTLAPGSSAIDVQGTTYSLAPSATALLVNGATSTLSASQSTAVIIAGQTLSLGTEIQIQGTTYSLAASGTAILINGKPSSLPTTTAEDPLFAVGSTTLKPGEAVTVQGTTYSIPTLSASASGSTSEAPVVVINGETSTLPATKGTGAAVLSGLQRTSAGSLSGSRVAGSATTTSSQRSESGDRTQSVASTSSGAAGRLVQRGAGDTVVALIMGVVGMVVL</sequence>
<evidence type="ECO:0000313" key="3">
    <source>
        <dbReference type="EMBL" id="KAG9983339.1"/>
    </source>
</evidence>
<feature type="region of interest" description="Disordered" evidence="1">
    <location>
        <begin position="311"/>
        <end position="460"/>
    </location>
</feature>
<feature type="compositionally biased region" description="Low complexity" evidence="1">
    <location>
        <begin position="525"/>
        <end position="537"/>
    </location>
</feature>
<feature type="compositionally biased region" description="Polar residues" evidence="1">
    <location>
        <begin position="442"/>
        <end position="454"/>
    </location>
</feature>
<evidence type="ECO:0000313" key="4">
    <source>
        <dbReference type="Proteomes" id="UP000729357"/>
    </source>
</evidence>
<reference evidence="3" key="2">
    <citation type="submission" date="2021-08" db="EMBL/GenBank/DDBJ databases">
        <authorList>
            <person name="Gostincar C."/>
            <person name="Sun X."/>
            <person name="Song Z."/>
            <person name="Gunde-Cimerman N."/>
        </authorList>
    </citation>
    <scope>NUCLEOTIDE SEQUENCE</scope>
    <source>
        <strain evidence="3">EXF-9298</strain>
    </source>
</reference>
<feature type="non-terminal residue" evidence="3">
    <location>
        <position position="1094"/>
    </location>
</feature>
<evidence type="ECO:0000256" key="2">
    <source>
        <dbReference type="SAM" id="SignalP"/>
    </source>
</evidence>
<feature type="chain" id="PRO_5040251464" evidence="2">
    <location>
        <begin position="22"/>
        <end position="1094"/>
    </location>
</feature>
<organism evidence="3 4">
    <name type="scientific">Aureobasidium melanogenum</name>
    <name type="common">Aureobasidium pullulans var. melanogenum</name>
    <dbReference type="NCBI Taxonomy" id="46634"/>
    <lineage>
        <taxon>Eukaryota</taxon>
        <taxon>Fungi</taxon>
        <taxon>Dikarya</taxon>
        <taxon>Ascomycota</taxon>
        <taxon>Pezizomycotina</taxon>
        <taxon>Dothideomycetes</taxon>
        <taxon>Dothideomycetidae</taxon>
        <taxon>Dothideales</taxon>
        <taxon>Saccotheciaceae</taxon>
        <taxon>Aureobasidium</taxon>
    </lineage>
</organism>
<dbReference type="EMBL" id="JAHFXS010000610">
    <property type="protein sequence ID" value="KAG9983339.1"/>
    <property type="molecule type" value="Genomic_DNA"/>
</dbReference>
<feature type="region of interest" description="Disordered" evidence="1">
    <location>
        <begin position="1032"/>
        <end position="1068"/>
    </location>
</feature>
<proteinExistence type="predicted"/>
<protein>
    <submittedName>
        <fullName evidence="3">Uncharacterized protein</fullName>
    </submittedName>
</protein>
<feature type="compositionally biased region" description="Polar residues" evidence="1">
    <location>
        <begin position="1032"/>
        <end position="1067"/>
    </location>
</feature>
<gene>
    <name evidence="3" type="ORF">KCU98_g6167</name>
</gene>
<feature type="compositionally biased region" description="Polar residues" evidence="1">
    <location>
        <begin position="481"/>
        <end position="504"/>
    </location>
</feature>